<dbReference type="InterPro" id="IPR029071">
    <property type="entry name" value="Ubiquitin-like_domsf"/>
</dbReference>
<dbReference type="EMBL" id="ML976708">
    <property type="protein sequence ID" value="KAF1969521.1"/>
    <property type="molecule type" value="Genomic_DNA"/>
</dbReference>
<protein>
    <submittedName>
        <fullName evidence="2">Ubiquitin-like protein</fullName>
    </submittedName>
</protein>
<dbReference type="PRINTS" id="PR00348">
    <property type="entry name" value="UBIQUITIN"/>
</dbReference>
<dbReference type="PANTHER" id="PTHR10666">
    <property type="entry name" value="UBIQUITIN"/>
    <property type="match status" value="1"/>
</dbReference>
<dbReference type="CDD" id="cd17039">
    <property type="entry name" value="Ubl_ubiquitin_like"/>
    <property type="match status" value="1"/>
</dbReference>
<organism evidence="2 3">
    <name type="scientific">Bimuria novae-zelandiae CBS 107.79</name>
    <dbReference type="NCBI Taxonomy" id="1447943"/>
    <lineage>
        <taxon>Eukaryota</taxon>
        <taxon>Fungi</taxon>
        <taxon>Dikarya</taxon>
        <taxon>Ascomycota</taxon>
        <taxon>Pezizomycotina</taxon>
        <taxon>Dothideomycetes</taxon>
        <taxon>Pleosporomycetidae</taxon>
        <taxon>Pleosporales</taxon>
        <taxon>Massarineae</taxon>
        <taxon>Didymosphaeriaceae</taxon>
        <taxon>Bimuria</taxon>
    </lineage>
</organism>
<sequence length="76" mass="8552">MNIVVTTSDGRKIPFTTRSDDTIESLRNMIHGKEGMPPGLQRLIFGGRQLDDGHTLADYNIRHRDTVLLQLNMGIC</sequence>
<evidence type="ECO:0000313" key="3">
    <source>
        <dbReference type="Proteomes" id="UP000800036"/>
    </source>
</evidence>
<feature type="domain" description="Ubiquitin-like" evidence="1">
    <location>
        <begin position="1"/>
        <end position="73"/>
    </location>
</feature>
<gene>
    <name evidence="2" type="ORF">BU23DRAFT_476593</name>
</gene>
<dbReference type="SUPFAM" id="SSF54236">
    <property type="entry name" value="Ubiquitin-like"/>
    <property type="match status" value="1"/>
</dbReference>
<dbReference type="PROSITE" id="PS50053">
    <property type="entry name" value="UBIQUITIN_2"/>
    <property type="match status" value="1"/>
</dbReference>
<dbReference type="InterPro" id="IPR050158">
    <property type="entry name" value="Ubiquitin_ubiquitin-like"/>
</dbReference>
<dbReference type="SMART" id="SM00213">
    <property type="entry name" value="UBQ"/>
    <property type="match status" value="1"/>
</dbReference>
<name>A0A6A5UX20_9PLEO</name>
<accession>A0A6A5UX20</accession>
<dbReference type="InterPro" id="IPR019956">
    <property type="entry name" value="Ubiquitin_dom"/>
</dbReference>
<keyword evidence="3" id="KW-1185">Reference proteome</keyword>
<dbReference type="Pfam" id="PF00240">
    <property type="entry name" value="ubiquitin"/>
    <property type="match status" value="1"/>
</dbReference>
<evidence type="ECO:0000259" key="1">
    <source>
        <dbReference type="PROSITE" id="PS50053"/>
    </source>
</evidence>
<reference evidence="2" key="1">
    <citation type="journal article" date="2020" name="Stud. Mycol.">
        <title>101 Dothideomycetes genomes: a test case for predicting lifestyles and emergence of pathogens.</title>
        <authorList>
            <person name="Haridas S."/>
            <person name="Albert R."/>
            <person name="Binder M."/>
            <person name="Bloem J."/>
            <person name="Labutti K."/>
            <person name="Salamov A."/>
            <person name="Andreopoulos B."/>
            <person name="Baker S."/>
            <person name="Barry K."/>
            <person name="Bills G."/>
            <person name="Bluhm B."/>
            <person name="Cannon C."/>
            <person name="Castanera R."/>
            <person name="Culley D."/>
            <person name="Daum C."/>
            <person name="Ezra D."/>
            <person name="Gonzalez J."/>
            <person name="Henrissat B."/>
            <person name="Kuo A."/>
            <person name="Liang C."/>
            <person name="Lipzen A."/>
            <person name="Lutzoni F."/>
            <person name="Magnuson J."/>
            <person name="Mondo S."/>
            <person name="Nolan M."/>
            <person name="Ohm R."/>
            <person name="Pangilinan J."/>
            <person name="Park H.-J."/>
            <person name="Ramirez L."/>
            <person name="Alfaro M."/>
            <person name="Sun H."/>
            <person name="Tritt A."/>
            <person name="Yoshinaga Y."/>
            <person name="Zwiers L.-H."/>
            <person name="Turgeon B."/>
            <person name="Goodwin S."/>
            <person name="Spatafora J."/>
            <person name="Crous P."/>
            <person name="Grigoriev I."/>
        </authorList>
    </citation>
    <scope>NUCLEOTIDE SEQUENCE</scope>
    <source>
        <strain evidence="2">CBS 107.79</strain>
    </source>
</reference>
<dbReference type="OrthoDB" id="428577at2759"/>
<dbReference type="Proteomes" id="UP000800036">
    <property type="component" value="Unassembled WGS sequence"/>
</dbReference>
<dbReference type="AlphaFoldDB" id="A0A6A5UX20"/>
<proteinExistence type="predicted"/>
<dbReference type="InterPro" id="IPR000626">
    <property type="entry name" value="Ubiquitin-like_dom"/>
</dbReference>
<evidence type="ECO:0000313" key="2">
    <source>
        <dbReference type="EMBL" id="KAF1969521.1"/>
    </source>
</evidence>
<dbReference type="Gene3D" id="3.10.20.90">
    <property type="entry name" value="Phosphatidylinositol 3-kinase Catalytic Subunit, Chain A, domain 1"/>
    <property type="match status" value="1"/>
</dbReference>